<keyword evidence="1" id="KW-0812">Transmembrane</keyword>
<proteinExistence type="predicted"/>
<dbReference type="EMBL" id="JAROAV010000032">
    <property type="protein sequence ID" value="MDF8265203.1"/>
    <property type="molecule type" value="Genomic_DNA"/>
</dbReference>
<gene>
    <name evidence="3" type="ORF">P4R38_13180</name>
</gene>
<evidence type="ECO:0000259" key="2">
    <source>
        <dbReference type="Pfam" id="PF06724"/>
    </source>
</evidence>
<evidence type="ECO:0000313" key="4">
    <source>
        <dbReference type="Proteomes" id="UP001528912"/>
    </source>
</evidence>
<feature type="transmembrane region" description="Helical" evidence="1">
    <location>
        <begin position="77"/>
        <end position="99"/>
    </location>
</feature>
<feature type="transmembrane region" description="Helical" evidence="1">
    <location>
        <begin position="32"/>
        <end position="53"/>
    </location>
</feature>
<keyword evidence="1" id="KW-0472">Membrane</keyword>
<evidence type="ECO:0000256" key="1">
    <source>
        <dbReference type="SAM" id="Phobius"/>
    </source>
</evidence>
<feature type="transmembrane region" description="Helical" evidence="1">
    <location>
        <begin position="201"/>
        <end position="226"/>
    </location>
</feature>
<dbReference type="InterPro" id="IPR009597">
    <property type="entry name" value="DUF1206"/>
</dbReference>
<sequence>MTDERVQTAKSSAASTARQAADSKWLERMARLGFVMSGLLHLLIAYIAVKLAWSQTPENADQSGAFGLLAQNTAGKVVLWVGAIGLIALAVVELIQGVVRNSDGGGSAKDEVLDRGKSFATAVVYVAIAFSAISFARGSGKSSSSQNASMSGKLMQNTGGRILLVLVALIIAGVGVYYFVKGVKRKFHEDLVEHPGKAVEWLAIIGHVAKGAVLVIVAGLVAVAGFQKDADKASGLDGALKTLRDAAFGPYLLTLMALGLAAYGAYSMVRAKYARF</sequence>
<comment type="caution">
    <text evidence="3">The sequence shown here is derived from an EMBL/GenBank/DDBJ whole genome shotgun (WGS) entry which is preliminary data.</text>
</comment>
<feature type="transmembrane region" description="Helical" evidence="1">
    <location>
        <begin position="158"/>
        <end position="180"/>
    </location>
</feature>
<keyword evidence="1" id="KW-1133">Transmembrane helix</keyword>
<feature type="domain" description="DUF1206" evidence="2">
    <location>
        <begin position="119"/>
        <end position="185"/>
    </location>
</feature>
<feature type="transmembrane region" description="Helical" evidence="1">
    <location>
        <begin position="246"/>
        <end position="266"/>
    </location>
</feature>
<keyword evidence="4" id="KW-1185">Reference proteome</keyword>
<feature type="domain" description="DUF1206" evidence="2">
    <location>
        <begin position="205"/>
        <end position="273"/>
    </location>
</feature>
<organism evidence="3 4">
    <name type="scientific">Luteipulveratus flavus</name>
    <dbReference type="NCBI Taxonomy" id="3031728"/>
    <lineage>
        <taxon>Bacteria</taxon>
        <taxon>Bacillati</taxon>
        <taxon>Actinomycetota</taxon>
        <taxon>Actinomycetes</taxon>
        <taxon>Micrococcales</taxon>
        <taxon>Dermacoccaceae</taxon>
        <taxon>Luteipulveratus</taxon>
    </lineage>
</organism>
<dbReference type="Pfam" id="PF06724">
    <property type="entry name" value="DUF1206"/>
    <property type="match status" value="3"/>
</dbReference>
<dbReference type="RefSeq" id="WP_277192526.1">
    <property type="nucleotide sequence ID" value="NZ_JAROAV010000032.1"/>
</dbReference>
<reference evidence="3 4" key="1">
    <citation type="submission" date="2023-03" db="EMBL/GenBank/DDBJ databases">
        <title>YIM 133296 draft genome.</title>
        <authorList>
            <person name="Xiong L."/>
        </authorList>
    </citation>
    <scope>NUCLEOTIDE SEQUENCE [LARGE SCALE GENOMIC DNA]</scope>
    <source>
        <strain evidence="3 4">YIM 133296</strain>
    </source>
</reference>
<dbReference type="Proteomes" id="UP001528912">
    <property type="component" value="Unassembled WGS sequence"/>
</dbReference>
<protein>
    <submittedName>
        <fullName evidence="3">DUF1206 domain-containing protein</fullName>
    </submittedName>
</protein>
<feature type="transmembrane region" description="Helical" evidence="1">
    <location>
        <begin position="119"/>
        <end position="138"/>
    </location>
</feature>
<feature type="domain" description="DUF1206" evidence="2">
    <location>
        <begin position="32"/>
        <end position="100"/>
    </location>
</feature>
<name>A0ABT6C8D5_9MICO</name>
<accession>A0ABT6C8D5</accession>
<evidence type="ECO:0000313" key="3">
    <source>
        <dbReference type="EMBL" id="MDF8265203.1"/>
    </source>
</evidence>